<keyword evidence="3" id="KW-1185">Reference proteome</keyword>
<evidence type="ECO:0000313" key="3">
    <source>
        <dbReference type="Proteomes" id="UP000191522"/>
    </source>
</evidence>
<proteinExistence type="predicted"/>
<dbReference type="OrthoDB" id="4301157at2759"/>
<gene>
    <name evidence="2" type="ORF">PENDEC_c001G03078</name>
</gene>
<sequence>MASRKTETPPSLAAGGSTDSSSTESAEPPVKRTTEGIITVDRPCDTDNVTHHAPTSKYWGIIFEVNAIELSDKDRQLLKATNRLQGLHYAHRSCTVARLGLDKMNRETVLSLMCAWDHYLQSGDWPVFIPEDEGRTALDMCKFIFYNPYVKQDLEDMEEGPQKDVLMRLYHCICTHYTV</sequence>
<protein>
    <submittedName>
        <fullName evidence="2">Uncharacterized protein</fullName>
    </submittedName>
</protein>
<evidence type="ECO:0000313" key="2">
    <source>
        <dbReference type="EMBL" id="OQD78449.1"/>
    </source>
</evidence>
<dbReference type="EMBL" id="MDYL01000001">
    <property type="protein sequence ID" value="OQD78449.1"/>
    <property type="molecule type" value="Genomic_DNA"/>
</dbReference>
<evidence type="ECO:0000256" key="1">
    <source>
        <dbReference type="SAM" id="MobiDB-lite"/>
    </source>
</evidence>
<name>A0A1V6PN52_PENDC</name>
<dbReference type="AlphaFoldDB" id="A0A1V6PN52"/>
<organism evidence="2 3">
    <name type="scientific">Penicillium decumbens</name>
    <dbReference type="NCBI Taxonomy" id="69771"/>
    <lineage>
        <taxon>Eukaryota</taxon>
        <taxon>Fungi</taxon>
        <taxon>Dikarya</taxon>
        <taxon>Ascomycota</taxon>
        <taxon>Pezizomycotina</taxon>
        <taxon>Eurotiomycetes</taxon>
        <taxon>Eurotiomycetidae</taxon>
        <taxon>Eurotiales</taxon>
        <taxon>Aspergillaceae</taxon>
        <taxon>Penicillium</taxon>
    </lineage>
</organism>
<reference evidence="3" key="1">
    <citation type="journal article" date="2017" name="Nat. Microbiol.">
        <title>Global analysis of biosynthetic gene clusters reveals vast potential of secondary metabolite production in Penicillium species.</title>
        <authorList>
            <person name="Nielsen J.C."/>
            <person name="Grijseels S."/>
            <person name="Prigent S."/>
            <person name="Ji B."/>
            <person name="Dainat J."/>
            <person name="Nielsen K.F."/>
            <person name="Frisvad J.C."/>
            <person name="Workman M."/>
            <person name="Nielsen J."/>
        </authorList>
    </citation>
    <scope>NUCLEOTIDE SEQUENCE [LARGE SCALE GENOMIC DNA]</scope>
    <source>
        <strain evidence="3">IBT 11843</strain>
    </source>
</reference>
<accession>A0A1V6PN52</accession>
<feature type="region of interest" description="Disordered" evidence="1">
    <location>
        <begin position="1"/>
        <end position="46"/>
    </location>
</feature>
<dbReference type="Proteomes" id="UP000191522">
    <property type="component" value="Unassembled WGS sequence"/>
</dbReference>
<comment type="caution">
    <text evidence="2">The sequence shown here is derived from an EMBL/GenBank/DDBJ whole genome shotgun (WGS) entry which is preliminary data.</text>
</comment>